<dbReference type="InterPro" id="IPR050109">
    <property type="entry name" value="HTH-type_TetR-like_transc_reg"/>
</dbReference>
<dbReference type="Proteomes" id="UP000215224">
    <property type="component" value="Chromosome"/>
</dbReference>
<gene>
    <name evidence="4" type="ORF">BC6307_01005</name>
</gene>
<dbReference type="GO" id="GO:0000976">
    <property type="term" value="F:transcription cis-regulatory region binding"/>
    <property type="evidence" value="ECO:0007669"/>
    <property type="project" value="TreeGrafter"/>
</dbReference>
<organism evidence="4 5">
    <name type="scientific">Sutcliffiella cohnii</name>
    <dbReference type="NCBI Taxonomy" id="33932"/>
    <lineage>
        <taxon>Bacteria</taxon>
        <taxon>Bacillati</taxon>
        <taxon>Bacillota</taxon>
        <taxon>Bacilli</taxon>
        <taxon>Bacillales</taxon>
        <taxon>Bacillaceae</taxon>
        <taxon>Sutcliffiella</taxon>
    </lineage>
</organism>
<dbReference type="STRING" id="1314751.GCA_001591425_04739"/>
<dbReference type="PANTHER" id="PTHR30055">
    <property type="entry name" value="HTH-TYPE TRANSCRIPTIONAL REGULATOR RUTR"/>
    <property type="match status" value="1"/>
</dbReference>
<keyword evidence="1 2" id="KW-0238">DNA-binding</keyword>
<accession>A0A223KKM9</accession>
<dbReference type="KEGG" id="bcoh:BC6307_01005"/>
<evidence type="ECO:0000259" key="3">
    <source>
        <dbReference type="PROSITE" id="PS50977"/>
    </source>
</evidence>
<dbReference type="GO" id="GO:0003700">
    <property type="term" value="F:DNA-binding transcription factor activity"/>
    <property type="evidence" value="ECO:0007669"/>
    <property type="project" value="TreeGrafter"/>
</dbReference>
<protein>
    <recommendedName>
        <fullName evidence="3">HTH tetR-type domain-containing protein</fullName>
    </recommendedName>
</protein>
<keyword evidence="5" id="KW-1185">Reference proteome</keyword>
<evidence type="ECO:0000313" key="5">
    <source>
        <dbReference type="Proteomes" id="UP000215224"/>
    </source>
</evidence>
<evidence type="ECO:0000256" key="2">
    <source>
        <dbReference type="PROSITE-ProRule" id="PRU00335"/>
    </source>
</evidence>
<evidence type="ECO:0000313" key="4">
    <source>
        <dbReference type="EMBL" id="AST89956.1"/>
    </source>
</evidence>
<dbReference type="Pfam" id="PF00440">
    <property type="entry name" value="TetR_N"/>
    <property type="match status" value="1"/>
</dbReference>
<dbReference type="Gene3D" id="1.10.10.60">
    <property type="entry name" value="Homeodomain-like"/>
    <property type="match status" value="1"/>
</dbReference>
<dbReference type="SUPFAM" id="SSF46689">
    <property type="entry name" value="Homeodomain-like"/>
    <property type="match status" value="1"/>
</dbReference>
<dbReference type="Gene3D" id="1.10.357.10">
    <property type="entry name" value="Tetracycline Repressor, domain 2"/>
    <property type="match status" value="1"/>
</dbReference>
<dbReference type="PANTHER" id="PTHR30055:SF226">
    <property type="entry name" value="HTH-TYPE TRANSCRIPTIONAL REGULATOR PKSA"/>
    <property type="match status" value="1"/>
</dbReference>
<proteinExistence type="predicted"/>
<dbReference type="PROSITE" id="PS50977">
    <property type="entry name" value="HTH_TETR_2"/>
    <property type="match status" value="1"/>
</dbReference>
<dbReference type="InterPro" id="IPR001647">
    <property type="entry name" value="HTH_TetR"/>
</dbReference>
<reference evidence="4 5" key="1">
    <citation type="submission" date="2016-12" db="EMBL/GenBank/DDBJ databases">
        <title>The whole genome sequencing and assembly of Bacillus cohnii DSM 6307T strain.</title>
        <authorList>
            <person name="Lee Y.-J."/>
            <person name="Yi H."/>
            <person name="Bahn Y.-S."/>
            <person name="Kim J.F."/>
            <person name="Lee D.-W."/>
        </authorList>
    </citation>
    <scope>NUCLEOTIDE SEQUENCE [LARGE SCALE GENOMIC DNA]</scope>
    <source>
        <strain evidence="4 5">DSM 6307</strain>
    </source>
</reference>
<feature type="DNA-binding region" description="H-T-H motif" evidence="2">
    <location>
        <begin position="22"/>
        <end position="41"/>
    </location>
</feature>
<dbReference type="RefSeq" id="WP_066421308.1">
    <property type="nucleotide sequence ID" value="NZ_CP018866.1"/>
</dbReference>
<dbReference type="AlphaFoldDB" id="A0A223KKM9"/>
<feature type="domain" description="HTH tetR-type" evidence="3">
    <location>
        <begin position="1"/>
        <end position="59"/>
    </location>
</feature>
<sequence length="199" mass="22845">MRQKLIEAALHQYSLHGYHGATMRKIADEVGIKPASIYFFFENKEELFIAAFEQLLQAHFQAMQTVLAENEDHPVEEIFSKMLHGIASHHTGDMQGTIAFISLVTSPIPEIDSYLKKYMLKFNNWLIDSLQTLIKQDYPTISDQEVDRIIKQYVLIGNGVFWGINLYEGESFKEQVELADSLIQSLFIGLDKKEKETIS</sequence>
<evidence type="ECO:0000256" key="1">
    <source>
        <dbReference type="ARBA" id="ARBA00023125"/>
    </source>
</evidence>
<dbReference type="PRINTS" id="PR00455">
    <property type="entry name" value="HTHTETR"/>
</dbReference>
<dbReference type="EMBL" id="CP018866">
    <property type="protein sequence ID" value="AST89956.1"/>
    <property type="molecule type" value="Genomic_DNA"/>
</dbReference>
<name>A0A223KKM9_9BACI</name>
<dbReference type="InterPro" id="IPR009057">
    <property type="entry name" value="Homeodomain-like_sf"/>
</dbReference>